<dbReference type="EC" id="1.1.1.103" evidence="5"/>
<dbReference type="InterPro" id="IPR050700">
    <property type="entry name" value="YIM1/Zinc_Alcohol_DH_Fams"/>
</dbReference>
<dbReference type="SUPFAM" id="SSF51735">
    <property type="entry name" value="NAD(P)-binding Rossmann-fold domains"/>
    <property type="match status" value="1"/>
</dbReference>
<dbReference type="InterPro" id="IPR013154">
    <property type="entry name" value="ADH-like_N"/>
</dbReference>
<comment type="caution">
    <text evidence="5">The sequence shown here is derived from an EMBL/GenBank/DDBJ whole genome shotgun (WGS) entry which is preliminary data.</text>
</comment>
<dbReference type="Gene3D" id="3.40.50.720">
    <property type="entry name" value="NAD(P)-binding Rossmann-like Domain"/>
    <property type="match status" value="1"/>
</dbReference>
<dbReference type="InterPro" id="IPR011032">
    <property type="entry name" value="GroES-like_sf"/>
</dbReference>
<dbReference type="PANTHER" id="PTHR11695">
    <property type="entry name" value="ALCOHOL DEHYDROGENASE RELATED"/>
    <property type="match status" value="1"/>
</dbReference>
<gene>
    <name evidence="5" type="ORF">BN7_4696</name>
</gene>
<dbReference type="FunCoup" id="K0KST9">
    <property type="interactions" value="161"/>
</dbReference>
<dbReference type="STRING" id="1206466.K0KST9"/>
<dbReference type="InterPro" id="IPR020843">
    <property type="entry name" value="ER"/>
</dbReference>
<accession>K0KST9</accession>
<dbReference type="SUPFAM" id="SSF50129">
    <property type="entry name" value="GroES-like"/>
    <property type="match status" value="1"/>
</dbReference>
<dbReference type="InParanoid" id="K0KST9"/>
<dbReference type="eggNOG" id="KOG1198">
    <property type="taxonomic scope" value="Eukaryota"/>
</dbReference>
<proteinExistence type="inferred from homology"/>
<feature type="domain" description="Enoyl reductase (ER)" evidence="4">
    <location>
        <begin position="14"/>
        <end position="344"/>
    </location>
</feature>
<dbReference type="AlphaFoldDB" id="K0KST9"/>
<dbReference type="EMBL" id="CAIF01000180">
    <property type="protein sequence ID" value="CCH45117.1"/>
    <property type="molecule type" value="Genomic_DNA"/>
</dbReference>
<dbReference type="Gene3D" id="3.90.180.10">
    <property type="entry name" value="Medium-chain alcohol dehydrogenases, catalytic domain"/>
    <property type="match status" value="1"/>
</dbReference>
<reference evidence="5 6" key="1">
    <citation type="journal article" date="2012" name="Eukaryot. Cell">
        <title>Draft genome sequence of Wickerhamomyces ciferrii NRRL Y-1031 F-60-10.</title>
        <authorList>
            <person name="Schneider J."/>
            <person name="Andrea H."/>
            <person name="Blom J."/>
            <person name="Jaenicke S."/>
            <person name="Ruckert C."/>
            <person name="Schorsch C."/>
            <person name="Szczepanowski R."/>
            <person name="Farwick M."/>
            <person name="Goesmann A."/>
            <person name="Puhler A."/>
            <person name="Schaffer S."/>
            <person name="Tauch A."/>
            <person name="Kohler T."/>
            <person name="Brinkrolf K."/>
        </authorList>
    </citation>
    <scope>NUCLEOTIDE SEQUENCE [LARGE SCALE GENOMIC DNA]</scope>
    <source>
        <strain evidence="6">ATCC 14091 / BCRC 22168 / CBS 111 / JCM 3599 / NBRC 0793 / NRRL Y-1031 F-60-10</strain>
    </source>
</reference>
<keyword evidence="2" id="KW-0551">Lipid droplet</keyword>
<sequence>MSVVNFKRVNYFNGKPLEIKDVKLDTANLKDDEILVKISHAALNPVDLILHHSSWAFFWKTNVKGIGRDYSGVVEQVGSKITEFVVGDQVSGLFEPIYTEQGTVSQYLIVKPSESPSGKIPKSLTLAEAASFPLVFATAYSTVRSFHKPTESSRVLVIGGATAVGYYTIQLLKNYYQVKSIVSINSSSSEPLVKEIGADLVVDYAKGNVGQAVKSIVDNEYQGEKFDLIIDCVGSSDIFPVVNDVLKPKTTESGFVTIVGDKIADYNQSMFKFFSWSLISKLIPYFRTYNYGFVTTCSDFYPLATKLFDEGKLKTYIDSEFELEDYTVAFKKLATHKARGKVLIKPN</sequence>
<dbReference type="GO" id="GO:0005739">
    <property type="term" value="C:mitochondrion"/>
    <property type="evidence" value="ECO:0007669"/>
    <property type="project" value="TreeGrafter"/>
</dbReference>
<dbReference type="Proteomes" id="UP000009328">
    <property type="component" value="Unassembled WGS sequence"/>
</dbReference>
<evidence type="ECO:0000313" key="6">
    <source>
        <dbReference type="Proteomes" id="UP000009328"/>
    </source>
</evidence>
<evidence type="ECO:0000259" key="4">
    <source>
        <dbReference type="SMART" id="SM00829"/>
    </source>
</evidence>
<dbReference type="HOGENOM" id="CLU_026673_3_3_1"/>
<comment type="similarity">
    <text evidence="3">Belongs to the YIM1 family.</text>
</comment>
<comment type="subcellular location">
    <subcellularLocation>
        <location evidence="1">Lipid droplet</location>
    </subcellularLocation>
</comment>
<evidence type="ECO:0000256" key="2">
    <source>
        <dbReference type="ARBA" id="ARBA00022677"/>
    </source>
</evidence>
<evidence type="ECO:0000313" key="5">
    <source>
        <dbReference type="EMBL" id="CCH45117.1"/>
    </source>
</evidence>
<evidence type="ECO:0000256" key="1">
    <source>
        <dbReference type="ARBA" id="ARBA00004502"/>
    </source>
</evidence>
<keyword evidence="5" id="KW-0560">Oxidoreductase</keyword>
<dbReference type="GO" id="GO:0008743">
    <property type="term" value="F:L-threonine 3-dehydrogenase activity"/>
    <property type="evidence" value="ECO:0007669"/>
    <property type="project" value="UniProtKB-EC"/>
</dbReference>
<protein>
    <submittedName>
        <fullName evidence="5">L-threonine 3-dehydrogenase</fullName>
        <ecNumber evidence="5">1.1.1.103</ecNumber>
    </submittedName>
</protein>
<keyword evidence="6" id="KW-1185">Reference proteome</keyword>
<dbReference type="Pfam" id="PF08240">
    <property type="entry name" value="ADH_N"/>
    <property type="match status" value="1"/>
</dbReference>
<organism evidence="5 6">
    <name type="scientific">Wickerhamomyces ciferrii (strain ATCC 14091 / BCRC 22168 / CBS 111 / JCM 3599 / NBRC 0793 / NRRL Y-1031 F-60-10)</name>
    <name type="common">Yeast</name>
    <name type="synonym">Pichia ciferrii</name>
    <dbReference type="NCBI Taxonomy" id="1206466"/>
    <lineage>
        <taxon>Eukaryota</taxon>
        <taxon>Fungi</taxon>
        <taxon>Dikarya</taxon>
        <taxon>Ascomycota</taxon>
        <taxon>Saccharomycotina</taxon>
        <taxon>Saccharomycetes</taxon>
        <taxon>Phaffomycetales</taxon>
        <taxon>Wickerhamomycetaceae</taxon>
        <taxon>Wickerhamomyces</taxon>
    </lineage>
</organism>
<evidence type="ECO:0000256" key="3">
    <source>
        <dbReference type="ARBA" id="ARBA00038249"/>
    </source>
</evidence>
<dbReference type="PANTHER" id="PTHR11695:SF294">
    <property type="entry name" value="RETICULON-4-INTERACTING PROTEIN 1, MITOCHONDRIAL"/>
    <property type="match status" value="1"/>
</dbReference>
<dbReference type="GO" id="GO:0005811">
    <property type="term" value="C:lipid droplet"/>
    <property type="evidence" value="ECO:0007669"/>
    <property type="project" value="UniProtKB-SubCell"/>
</dbReference>
<dbReference type="SMART" id="SM00829">
    <property type="entry name" value="PKS_ER"/>
    <property type="match status" value="1"/>
</dbReference>
<dbReference type="InterPro" id="IPR036291">
    <property type="entry name" value="NAD(P)-bd_dom_sf"/>
</dbReference>
<name>K0KST9_WICCF</name>
<dbReference type="Pfam" id="PF13602">
    <property type="entry name" value="ADH_zinc_N_2"/>
    <property type="match status" value="1"/>
</dbReference>